<evidence type="ECO:0000256" key="6">
    <source>
        <dbReference type="ARBA" id="ARBA00022792"/>
    </source>
</evidence>
<dbReference type="EMBL" id="JWZX01000127">
    <property type="protein sequence ID" value="KOO53657.1"/>
    <property type="molecule type" value="Genomic_DNA"/>
</dbReference>
<dbReference type="PRINTS" id="PR00926">
    <property type="entry name" value="MITOCARRIER"/>
</dbReference>
<dbReference type="AlphaFoldDB" id="A0A0M0LRX9"/>
<dbReference type="Pfam" id="PF00153">
    <property type="entry name" value="Mito_carr"/>
    <property type="match status" value="3"/>
</dbReference>
<sequence length="420" mass="44407">MALPRAKAQRILAVVLLATSGDARSLFSRSSSSITSDPTSERSQRSQQVTLHCGGDARRRRASTTDLVAASSCSACPPKEGVRATLEKECSRNKYYQGVFLAGAAACSITHTVVIPLDVIKTRMQTDANAAAAGAIGAAIAVFKDSPARGLFRLSAFFSGLPPTAFGYFLQGGTKFGGYEVLKHQAYSMLRASGGEEQKKKWQLPVMLASAASAEMVATVLLAPWEVLKLRMQTDSANAARGALATLRHVVRTEGVASLYKGLAPIAMRQLPYTMTKLVAYELFVRGITGAARRIELAYELQSESLRPAAIVLAGLLAGAAAAVVSHPADLLLTRLCGTPTASLTTNVATCVIAEAGLIEQTKYLMSLGVRGAYSGLAPRLVMISAMTGIQFTIYEGLRTALGSAGRNPYVEPTPADCKK</sequence>
<evidence type="ECO:0000256" key="3">
    <source>
        <dbReference type="ARBA" id="ARBA00022448"/>
    </source>
</evidence>
<feature type="repeat" description="Solcar" evidence="10">
    <location>
        <begin position="306"/>
        <end position="401"/>
    </location>
</feature>
<evidence type="ECO:0000256" key="2">
    <source>
        <dbReference type="ARBA" id="ARBA00006375"/>
    </source>
</evidence>
<evidence type="ECO:0000256" key="4">
    <source>
        <dbReference type="ARBA" id="ARBA00022692"/>
    </source>
</evidence>
<feature type="region of interest" description="Disordered" evidence="12">
    <location>
        <begin position="28"/>
        <end position="55"/>
    </location>
</feature>
<protein>
    <submittedName>
        <fullName evidence="14">Mitochondrial phosphate carrier protein</fullName>
    </submittedName>
</protein>
<name>A0A0M0LRX9_9EUKA</name>
<dbReference type="SUPFAM" id="SSF103506">
    <property type="entry name" value="Mitochondrial carrier"/>
    <property type="match status" value="1"/>
</dbReference>
<dbReference type="InterPro" id="IPR023395">
    <property type="entry name" value="MCP_dom_sf"/>
</dbReference>
<dbReference type="OrthoDB" id="427452at2759"/>
<keyword evidence="6" id="KW-0999">Mitochondrion inner membrane</keyword>
<keyword evidence="4 10" id="KW-0812">Transmembrane</keyword>
<keyword evidence="13" id="KW-0732">Signal</keyword>
<dbReference type="GO" id="GO:0005743">
    <property type="term" value="C:mitochondrial inner membrane"/>
    <property type="evidence" value="ECO:0007669"/>
    <property type="project" value="UniProtKB-SubCell"/>
</dbReference>
<feature type="repeat" description="Solcar" evidence="10">
    <location>
        <begin position="94"/>
        <end position="185"/>
    </location>
</feature>
<evidence type="ECO:0000256" key="9">
    <source>
        <dbReference type="ARBA" id="ARBA00023136"/>
    </source>
</evidence>
<dbReference type="PANTHER" id="PTHR45671:SF12">
    <property type="entry name" value="MITOCHONDRIAL PHOSPHATE CARRIER PROTEIN"/>
    <property type="match status" value="1"/>
</dbReference>
<reference evidence="15" key="1">
    <citation type="journal article" date="2015" name="PLoS Genet.">
        <title>Genome Sequence and Transcriptome Analyses of Chrysochromulina tobin: Metabolic Tools for Enhanced Algal Fitness in the Prominent Order Prymnesiales (Haptophyceae).</title>
        <authorList>
            <person name="Hovde B.T."/>
            <person name="Deodato C.R."/>
            <person name="Hunsperger H.M."/>
            <person name="Ryken S.A."/>
            <person name="Yost W."/>
            <person name="Jha R.K."/>
            <person name="Patterson J."/>
            <person name="Monnat R.J. Jr."/>
            <person name="Barlow S.B."/>
            <person name="Starkenburg S.R."/>
            <person name="Cattolico R.A."/>
        </authorList>
    </citation>
    <scope>NUCLEOTIDE SEQUENCE</scope>
    <source>
        <strain evidence="15">CCMP291</strain>
    </source>
</reference>
<keyword evidence="7" id="KW-1133">Transmembrane helix</keyword>
<comment type="similarity">
    <text evidence="2 11">Belongs to the mitochondrial carrier (TC 2.A.29) family.</text>
</comment>
<dbReference type="InterPro" id="IPR018108">
    <property type="entry name" value="MCP_transmembrane"/>
</dbReference>
<dbReference type="InterPro" id="IPR002067">
    <property type="entry name" value="MCP"/>
</dbReference>
<evidence type="ECO:0000313" key="15">
    <source>
        <dbReference type="Proteomes" id="UP000037460"/>
    </source>
</evidence>
<evidence type="ECO:0000256" key="8">
    <source>
        <dbReference type="ARBA" id="ARBA00023128"/>
    </source>
</evidence>
<dbReference type="GO" id="GO:0005315">
    <property type="term" value="F:phosphate transmembrane transporter activity"/>
    <property type="evidence" value="ECO:0007669"/>
    <property type="project" value="InterPro"/>
</dbReference>
<feature type="compositionally biased region" description="Low complexity" evidence="12">
    <location>
        <begin position="28"/>
        <end position="38"/>
    </location>
</feature>
<keyword evidence="5" id="KW-0677">Repeat</keyword>
<organism evidence="14 15">
    <name type="scientific">Chrysochromulina tobinii</name>
    <dbReference type="NCBI Taxonomy" id="1460289"/>
    <lineage>
        <taxon>Eukaryota</taxon>
        <taxon>Haptista</taxon>
        <taxon>Haptophyta</taxon>
        <taxon>Prymnesiophyceae</taxon>
        <taxon>Prymnesiales</taxon>
        <taxon>Chrysochromulinaceae</taxon>
        <taxon>Chrysochromulina</taxon>
    </lineage>
</organism>
<feature type="repeat" description="Solcar" evidence="10">
    <location>
        <begin position="202"/>
        <end position="287"/>
    </location>
</feature>
<keyword evidence="9 10" id="KW-0472">Membrane</keyword>
<evidence type="ECO:0000256" key="10">
    <source>
        <dbReference type="PROSITE-ProRule" id="PRU00282"/>
    </source>
</evidence>
<feature type="chain" id="PRO_5005603497" evidence="13">
    <location>
        <begin position="24"/>
        <end position="420"/>
    </location>
</feature>
<evidence type="ECO:0000256" key="12">
    <source>
        <dbReference type="SAM" id="MobiDB-lite"/>
    </source>
</evidence>
<evidence type="ECO:0000313" key="14">
    <source>
        <dbReference type="EMBL" id="KOO53657.1"/>
    </source>
</evidence>
<accession>A0A0M0LRX9</accession>
<dbReference type="GO" id="GO:1990547">
    <property type="term" value="P:mitochondrial phosphate ion transmembrane transport"/>
    <property type="evidence" value="ECO:0007669"/>
    <property type="project" value="InterPro"/>
</dbReference>
<evidence type="ECO:0000256" key="13">
    <source>
        <dbReference type="SAM" id="SignalP"/>
    </source>
</evidence>
<evidence type="ECO:0000256" key="1">
    <source>
        <dbReference type="ARBA" id="ARBA00004448"/>
    </source>
</evidence>
<dbReference type="PROSITE" id="PS50920">
    <property type="entry name" value="SOLCAR"/>
    <property type="match status" value="3"/>
</dbReference>
<dbReference type="Gene3D" id="1.50.40.10">
    <property type="entry name" value="Mitochondrial carrier domain"/>
    <property type="match status" value="2"/>
</dbReference>
<proteinExistence type="inferred from homology"/>
<evidence type="ECO:0000256" key="11">
    <source>
        <dbReference type="RuleBase" id="RU000488"/>
    </source>
</evidence>
<keyword evidence="15" id="KW-1185">Reference proteome</keyword>
<keyword evidence="8" id="KW-0496">Mitochondrion</keyword>
<feature type="signal peptide" evidence="13">
    <location>
        <begin position="1"/>
        <end position="23"/>
    </location>
</feature>
<dbReference type="PANTHER" id="PTHR45671">
    <property type="entry name" value="SOLUTE CARRIER FAMILY 25 (MITOCHONDRIAL CARRIER PHOSPHATE CARRIER), MEMBER 3, LIKE-RELATED-RELATED"/>
    <property type="match status" value="1"/>
</dbReference>
<evidence type="ECO:0000256" key="7">
    <source>
        <dbReference type="ARBA" id="ARBA00022989"/>
    </source>
</evidence>
<comment type="subcellular location">
    <subcellularLocation>
        <location evidence="1">Mitochondrion inner membrane</location>
        <topology evidence="1">Multi-pass membrane protein</topology>
    </subcellularLocation>
</comment>
<keyword evidence="3 11" id="KW-0813">Transport</keyword>
<dbReference type="Proteomes" id="UP000037460">
    <property type="component" value="Unassembled WGS sequence"/>
</dbReference>
<dbReference type="InterPro" id="IPR044677">
    <property type="entry name" value="SLC25A3/Pic2/Mir1-like"/>
</dbReference>
<comment type="caution">
    <text evidence="14">The sequence shown here is derived from an EMBL/GenBank/DDBJ whole genome shotgun (WGS) entry which is preliminary data.</text>
</comment>
<gene>
    <name evidence="14" type="ORF">Ctob_008533</name>
</gene>
<evidence type="ECO:0000256" key="5">
    <source>
        <dbReference type="ARBA" id="ARBA00022737"/>
    </source>
</evidence>